<dbReference type="Proteomes" id="UP001187066">
    <property type="component" value="Unassembled WGS sequence"/>
</dbReference>
<evidence type="ECO:0000313" key="3">
    <source>
        <dbReference type="Proteomes" id="UP001187066"/>
    </source>
</evidence>
<proteinExistence type="predicted"/>
<organism evidence="2 3">
    <name type="scientific">Atlantibacter subterraneus</name>
    <dbReference type="NCBI Taxonomy" id="255519"/>
    <lineage>
        <taxon>Bacteria</taxon>
        <taxon>Pseudomonadati</taxon>
        <taxon>Pseudomonadota</taxon>
        <taxon>Gammaproteobacteria</taxon>
        <taxon>Enterobacterales</taxon>
        <taxon>Enterobacteriaceae</taxon>
        <taxon>Atlantibacter</taxon>
    </lineage>
</organism>
<name>A0ABU4E306_9ENTR</name>
<protein>
    <submittedName>
        <fullName evidence="2">Helix-turn-helix domain-containing protein</fullName>
    </submittedName>
</protein>
<dbReference type="InterPro" id="IPR041687">
    <property type="entry name" value="HTH_46"/>
</dbReference>
<reference evidence="2 3" key="1">
    <citation type="submission" date="2023-10" db="EMBL/GenBank/DDBJ databases">
        <authorList>
            <person name="Dale J."/>
        </authorList>
    </citation>
    <scope>NUCLEOTIDE SEQUENCE [LARGE SCALE GENOMIC DNA]</scope>
    <source>
        <strain evidence="2 3">2023EL-00970</strain>
    </source>
</reference>
<keyword evidence="3" id="KW-1185">Reference proteome</keyword>
<accession>A0ABU4E306</accession>
<dbReference type="Pfam" id="PF15977">
    <property type="entry name" value="HTH_46"/>
    <property type="match status" value="1"/>
</dbReference>
<dbReference type="RefSeq" id="WP_254487985.1">
    <property type="nucleotide sequence ID" value="NZ_CP100494.1"/>
</dbReference>
<gene>
    <name evidence="2" type="ORF">R4P48_09570</name>
</gene>
<sequence>MKLPSPWAGQLLDGLTREEDYKTWPKGSKLSFQINGEPVCHFVRSGVMTLERFDDALLMGTVTAPLALGWMSATSSRMILRAKGPCEIATIPFEQVMALVEQKQLWDLVAKHMLHITNKLFIYNEILTAPTTYDLICYQLISLLQEPESTRSSTAAYQYILDRTRLSRSSVMKMLAELKKGGYIQLEQGKLVAIHYLPPGF</sequence>
<feature type="domain" description="IprA winged helix-turn-helix" evidence="1">
    <location>
        <begin position="132"/>
        <end position="198"/>
    </location>
</feature>
<dbReference type="GeneID" id="84664233"/>
<dbReference type="InterPro" id="IPR014710">
    <property type="entry name" value="RmlC-like_jellyroll"/>
</dbReference>
<comment type="caution">
    <text evidence="2">The sequence shown here is derived from an EMBL/GenBank/DDBJ whole genome shotgun (WGS) entry which is preliminary data.</text>
</comment>
<dbReference type="EMBL" id="JAWLOF010000005">
    <property type="protein sequence ID" value="MDV7022922.1"/>
    <property type="molecule type" value="Genomic_DNA"/>
</dbReference>
<dbReference type="Gene3D" id="2.60.120.10">
    <property type="entry name" value="Jelly Rolls"/>
    <property type="match status" value="1"/>
</dbReference>
<evidence type="ECO:0000313" key="2">
    <source>
        <dbReference type="EMBL" id="MDV7022922.1"/>
    </source>
</evidence>
<evidence type="ECO:0000259" key="1">
    <source>
        <dbReference type="Pfam" id="PF15977"/>
    </source>
</evidence>